<evidence type="ECO:0000313" key="5">
    <source>
        <dbReference type="Proteomes" id="UP000078343"/>
    </source>
</evidence>
<dbReference type="RefSeq" id="XP_018697802.1">
    <property type="nucleotide sequence ID" value="XM_018831923.1"/>
</dbReference>
<feature type="domain" description="Glucose-methanol-choline oxidoreductase N-terminal" evidence="3">
    <location>
        <begin position="248"/>
        <end position="262"/>
    </location>
</feature>
<dbReference type="InterPro" id="IPR012132">
    <property type="entry name" value="GMC_OxRdtase"/>
</dbReference>
<dbReference type="SUPFAM" id="SSF54373">
    <property type="entry name" value="FAD-linked reductases, C-terminal domain"/>
    <property type="match status" value="1"/>
</dbReference>
<reference evidence="4 5" key="1">
    <citation type="submission" date="2016-04" db="EMBL/GenBank/DDBJ databases">
        <title>Draft genome of Fonsecaea erecta CBS 125763.</title>
        <authorList>
            <person name="Weiss V.A."/>
            <person name="Vicente V.A."/>
            <person name="Raittz R.T."/>
            <person name="Moreno L.F."/>
            <person name="De Souza E.M."/>
            <person name="Pedrosa F.O."/>
            <person name="Steffens M.B."/>
            <person name="Faoro H."/>
            <person name="Tadra-Sfeir M.Z."/>
            <person name="Najafzadeh M.J."/>
            <person name="Felipe M.S."/>
            <person name="Teixeira M."/>
            <person name="Sun J."/>
            <person name="Xi L."/>
            <person name="Gomes R."/>
            <person name="De Azevedo C.M."/>
            <person name="Salgado C.G."/>
            <person name="Da Silva M.B."/>
            <person name="Nascimento M.F."/>
            <person name="Queiroz-Telles F."/>
            <person name="Attili D.S."/>
            <person name="Gorbushina A."/>
        </authorList>
    </citation>
    <scope>NUCLEOTIDE SEQUENCE [LARGE SCALE GENOMIC DNA]</scope>
    <source>
        <strain evidence="4 5">CBS 125763</strain>
    </source>
</reference>
<dbReference type="InterPro" id="IPR036188">
    <property type="entry name" value="FAD/NAD-bd_sf"/>
</dbReference>
<dbReference type="PANTHER" id="PTHR11552">
    <property type="entry name" value="GLUCOSE-METHANOL-CHOLINE GMC OXIDOREDUCTASE"/>
    <property type="match status" value="1"/>
</dbReference>
<dbReference type="GO" id="GO:0016614">
    <property type="term" value="F:oxidoreductase activity, acting on CH-OH group of donors"/>
    <property type="evidence" value="ECO:0007669"/>
    <property type="project" value="InterPro"/>
</dbReference>
<feature type="active site" description="Proton acceptor" evidence="2">
    <location>
        <position position="526"/>
    </location>
</feature>
<dbReference type="Pfam" id="PF00732">
    <property type="entry name" value="GMC_oxred_N"/>
    <property type="match status" value="1"/>
</dbReference>
<keyword evidence="5" id="KW-1185">Reference proteome</keyword>
<dbReference type="GeneID" id="30004577"/>
<dbReference type="Gene3D" id="3.50.50.60">
    <property type="entry name" value="FAD/NAD(P)-binding domain"/>
    <property type="match status" value="1"/>
</dbReference>
<dbReference type="AlphaFoldDB" id="A0A178ZZI1"/>
<dbReference type="Gene3D" id="3.30.560.10">
    <property type="entry name" value="Glucose Oxidase, domain 3"/>
    <property type="match status" value="1"/>
</dbReference>
<organism evidence="4 5">
    <name type="scientific">Fonsecaea erecta</name>
    <dbReference type="NCBI Taxonomy" id="1367422"/>
    <lineage>
        <taxon>Eukaryota</taxon>
        <taxon>Fungi</taxon>
        <taxon>Dikarya</taxon>
        <taxon>Ascomycota</taxon>
        <taxon>Pezizomycotina</taxon>
        <taxon>Eurotiomycetes</taxon>
        <taxon>Chaetothyriomycetidae</taxon>
        <taxon>Chaetothyriales</taxon>
        <taxon>Herpotrichiellaceae</taxon>
        <taxon>Fonsecaea</taxon>
    </lineage>
</organism>
<dbReference type="OrthoDB" id="269227at2759"/>
<dbReference type="STRING" id="1367422.A0A178ZZI1"/>
<evidence type="ECO:0000259" key="3">
    <source>
        <dbReference type="PROSITE" id="PS00624"/>
    </source>
</evidence>
<dbReference type="Pfam" id="PF05199">
    <property type="entry name" value="GMC_oxred_C"/>
    <property type="match status" value="1"/>
</dbReference>
<feature type="active site" description="Proton donor" evidence="2">
    <location>
        <position position="488"/>
    </location>
</feature>
<dbReference type="PROSITE" id="PS00624">
    <property type="entry name" value="GMC_OXRED_2"/>
    <property type="match status" value="1"/>
</dbReference>
<dbReference type="InterPro" id="IPR007867">
    <property type="entry name" value="GMC_OxRtase_C"/>
</dbReference>
<proteinExistence type="inferred from homology"/>
<dbReference type="SUPFAM" id="SSF51905">
    <property type="entry name" value="FAD/NAD(P)-binding domain"/>
    <property type="match status" value="1"/>
</dbReference>
<dbReference type="GO" id="GO:0050660">
    <property type="term" value="F:flavin adenine dinucleotide binding"/>
    <property type="evidence" value="ECO:0007669"/>
    <property type="project" value="InterPro"/>
</dbReference>
<dbReference type="PIRSF" id="PIRSF000137">
    <property type="entry name" value="Alcohol_oxidase"/>
    <property type="match status" value="1"/>
</dbReference>
<comment type="caution">
    <text evidence="4">The sequence shown here is derived from an EMBL/GenBank/DDBJ whole genome shotgun (WGS) entry which is preliminary data.</text>
</comment>
<sequence>MAATENTFDYIIVGGGIAGGTLASLLSKSKSSPSVLLIEAGSDVSSHPLTQAPLACFAAHGSDIDWNYKTVSQPHLNGRSLYEAGGKALGGGSATNYATWTRGPKFDFDRWGKLVGDARWSYDGLLPYFERTEKDYISTVAVSKSSPNRKYPLRDRVLKAWLDLGLHKIENANSGDPLGVGELVESWKDGKRQLTSEVFDLRDVKVLTEAVAQKVLLEERHGKLTATGVQLHDGRKFLASKEVIISAGAFRTPQLLMLSGIGPAAELRKANVPIQLDLPGVGQNFHDHLLIGFAFRLKDPSLGLAMGGAAGPWADPAYQLGLAADWVVTDNVPRSFLEEALKKDLASGPSQGENGYAASLLDSRAAHLESIMIYVPGGPPITNMHVPFDGTHIGAVVGVMSPTSRGRISISSTSALDSPVIDPNYNATNVDRTLWRYGIRRLLKAVHNSLSDVIESDNPPPDFEPLTVESSDSAIDDRVRSEARTFFHAAGTASMGSVVDTELRVKGIARLRVVDASVMPLPIGGHLQAATYAIAAQAADLITQKVMSREDWLATSLE</sequence>
<evidence type="ECO:0000256" key="1">
    <source>
        <dbReference type="ARBA" id="ARBA00010790"/>
    </source>
</evidence>
<name>A0A178ZZI1_9EURO</name>
<gene>
    <name evidence="4" type="ORF">AYL99_00407</name>
</gene>
<dbReference type="InterPro" id="IPR000172">
    <property type="entry name" value="GMC_OxRdtase_N"/>
</dbReference>
<evidence type="ECO:0000256" key="2">
    <source>
        <dbReference type="PIRSR" id="PIRSR000137-1"/>
    </source>
</evidence>
<dbReference type="Proteomes" id="UP000078343">
    <property type="component" value="Unassembled WGS sequence"/>
</dbReference>
<protein>
    <recommendedName>
        <fullName evidence="3">Glucose-methanol-choline oxidoreductase N-terminal domain-containing protein</fullName>
    </recommendedName>
</protein>
<comment type="similarity">
    <text evidence="1">Belongs to the GMC oxidoreductase family.</text>
</comment>
<accession>A0A178ZZI1</accession>
<dbReference type="PANTHER" id="PTHR11552:SF123">
    <property type="entry name" value="GMC OXIDOREDUCTASE (AFU_ORTHOLOGUE AFUA_2G01770)-RELATED"/>
    <property type="match status" value="1"/>
</dbReference>
<dbReference type="EMBL" id="LVYI01000001">
    <property type="protein sequence ID" value="OAP64435.1"/>
    <property type="molecule type" value="Genomic_DNA"/>
</dbReference>
<evidence type="ECO:0000313" key="4">
    <source>
        <dbReference type="EMBL" id="OAP64435.1"/>
    </source>
</evidence>